<evidence type="ECO:0000313" key="2">
    <source>
        <dbReference type="EMBL" id="EBA10160.1"/>
    </source>
</evidence>
<feature type="transmembrane region" description="Helical" evidence="1">
    <location>
        <begin position="21"/>
        <end position="54"/>
    </location>
</feature>
<gene>
    <name evidence="2" type="ORF">SSE37_19182</name>
</gene>
<name>A3JXC4_SAGS3</name>
<accession>A3JXC4</accession>
<reference evidence="2 3" key="1">
    <citation type="submission" date="2006-06" db="EMBL/GenBank/DDBJ databases">
        <authorList>
            <person name="Moran M.A."/>
            <person name="Ferriera S."/>
            <person name="Johnson J."/>
            <person name="Kravitz S."/>
            <person name="Beeson K."/>
            <person name="Sutton G."/>
            <person name="Rogers Y.-H."/>
            <person name="Friedman R."/>
            <person name="Frazier M."/>
            <person name="Venter J.C."/>
        </authorList>
    </citation>
    <scope>NUCLEOTIDE SEQUENCE [LARGE SCALE GENOMIC DNA]</scope>
    <source>
        <strain evidence="2 3">E-37</strain>
    </source>
</reference>
<keyword evidence="3" id="KW-1185">Reference proteome</keyword>
<dbReference type="InterPro" id="IPR046595">
    <property type="entry name" value="DUF6653"/>
</dbReference>
<dbReference type="Proteomes" id="UP000005713">
    <property type="component" value="Unassembled WGS sequence"/>
</dbReference>
<sequence length="156" mass="17197">MGMDEATWARHANPWSAWSRVTILPLLALAIWSRVWIGGWALLPVVAVLLWIWLNPRLFPVPDTTDAWMTQAVLGERDWLAHGDKPEVAHHRPTVRLLTGASGLGSVVLIAGLVWLNLSLTLLGLVLAMGGKLWLMDVMVRARRDLAAAGRDTVSI</sequence>
<dbReference type="EMBL" id="AAYA01000001">
    <property type="protein sequence ID" value="EBA10160.1"/>
    <property type="molecule type" value="Genomic_DNA"/>
</dbReference>
<dbReference type="eggNOG" id="ENOG5031G5S">
    <property type="taxonomic scope" value="Bacteria"/>
</dbReference>
<dbReference type="AlphaFoldDB" id="A3JXC4"/>
<feature type="transmembrane region" description="Helical" evidence="1">
    <location>
        <begin position="107"/>
        <end position="135"/>
    </location>
</feature>
<dbReference type="Pfam" id="PF20358">
    <property type="entry name" value="DUF6653"/>
    <property type="match status" value="1"/>
</dbReference>
<evidence type="ECO:0000256" key="1">
    <source>
        <dbReference type="SAM" id="Phobius"/>
    </source>
</evidence>
<organism evidence="2 3">
    <name type="scientific">Sagittula stellata (strain ATCC 700073 / DSM 11524 / E-37)</name>
    <dbReference type="NCBI Taxonomy" id="388399"/>
    <lineage>
        <taxon>Bacteria</taxon>
        <taxon>Pseudomonadati</taxon>
        <taxon>Pseudomonadota</taxon>
        <taxon>Alphaproteobacteria</taxon>
        <taxon>Rhodobacterales</taxon>
        <taxon>Roseobacteraceae</taxon>
        <taxon>Sagittula</taxon>
    </lineage>
</organism>
<evidence type="ECO:0000313" key="3">
    <source>
        <dbReference type="Proteomes" id="UP000005713"/>
    </source>
</evidence>
<keyword evidence="1" id="KW-0812">Transmembrane</keyword>
<keyword evidence="1" id="KW-0472">Membrane</keyword>
<proteinExistence type="predicted"/>
<protein>
    <submittedName>
        <fullName evidence="2">Uncharacterized protein</fullName>
    </submittedName>
</protein>
<keyword evidence="1" id="KW-1133">Transmembrane helix</keyword>
<comment type="caution">
    <text evidence="2">The sequence shown here is derived from an EMBL/GenBank/DDBJ whole genome shotgun (WGS) entry which is preliminary data.</text>
</comment>